<evidence type="ECO:0000256" key="1">
    <source>
        <dbReference type="SAM" id="Phobius"/>
    </source>
</evidence>
<evidence type="ECO:0000313" key="3">
    <source>
        <dbReference type="Proteomes" id="UP000521922"/>
    </source>
</evidence>
<protein>
    <submittedName>
        <fullName evidence="2">Uncharacterized protein</fullName>
    </submittedName>
</protein>
<accession>A0A7Y9J112</accession>
<evidence type="ECO:0000313" key="2">
    <source>
        <dbReference type="EMBL" id="NYD22715.1"/>
    </source>
</evidence>
<keyword evidence="1" id="KW-1133">Transmembrane helix</keyword>
<feature type="transmembrane region" description="Helical" evidence="1">
    <location>
        <begin position="149"/>
        <end position="166"/>
    </location>
</feature>
<organism evidence="2 3">
    <name type="scientific">Kineococcus aurantiacus</name>
    <dbReference type="NCBI Taxonomy" id="37633"/>
    <lineage>
        <taxon>Bacteria</taxon>
        <taxon>Bacillati</taxon>
        <taxon>Actinomycetota</taxon>
        <taxon>Actinomycetes</taxon>
        <taxon>Kineosporiales</taxon>
        <taxon>Kineosporiaceae</taxon>
        <taxon>Kineococcus</taxon>
    </lineage>
</organism>
<sequence>MAVDGSAGGSAGPARAQDGFGVGALRWWRRAAGAGLVALAALALGALATGEDGTDRDAGFWALLVLACTWVGVAVSAAVSGRARGRALVARHAAAGAGVGLLLAAALTVWLRDPGWLFLWLLVCLPAGALAGAVTAAAALAVPRRAAPAVALLGVLATAALGWLTFRPQPPYDLLAVDATGPVVAAGGAAGLADRVAGAVREAGAGGDLRAAPVWEAAATGVFDGFADARPHVTSTAAQDLPTSAASGERVRAVTVRVRGGGSACLVVGAGTTRVSDGPCDGLVRS</sequence>
<keyword evidence="1" id="KW-0812">Transmembrane</keyword>
<dbReference type="EMBL" id="JACCBB010000001">
    <property type="protein sequence ID" value="NYD22715.1"/>
    <property type="molecule type" value="Genomic_DNA"/>
</dbReference>
<dbReference type="RefSeq" id="WP_179751897.1">
    <property type="nucleotide sequence ID" value="NZ_BAAAGN010000009.1"/>
</dbReference>
<feature type="transmembrane region" description="Helical" evidence="1">
    <location>
        <begin position="60"/>
        <end position="81"/>
    </location>
</feature>
<name>A0A7Y9J112_9ACTN</name>
<proteinExistence type="predicted"/>
<feature type="transmembrane region" description="Helical" evidence="1">
    <location>
        <begin position="31"/>
        <end position="48"/>
    </location>
</feature>
<reference evidence="2 3" key="1">
    <citation type="submission" date="2020-07" db="EMBL/GenBank/DDBJ databases">
        <title>Sequencing the genomes of 1000 actinobacteria strains.</title>
        <authorList>
            <person name="Klenk H.-P."/>
        </authorList>
    </citation>
    <scope>NUCLEOTIDE SEQUENCE [LARGE SCALE GENOMIC DNA]</scope>
    <source>
        <strain evidence="2 3">DSM 7487</strain>
    </source>
</reference>
<feature type="transmembrane region" description="Helical" evidence="1">
    <location>
        <begin position="117"/>
        <end position="142"/>
    </location>
</feature>
<dbReference type="Proteomes" id="UP000521922">
    <property type="component" value="Unassembled WGS sequence"/>
</dbReference>
<feature type="transmembrane region" description="Helical" evidence="1">
    <location>
        <begin position="93"/>
        <end position="111"/>
    </location>
</feature>
<dbReference type="AlphaFoldDB" id="A0A7Y9J112"/>
<gene>
    <name evidence="2" type="ORF">BJ968_002255</name>
</gene>
<keyword evidence="1" id="KW-0472">Membrane</keyword>
<comment type="caution">
    <text evidence="2">The sequence shown here is derived from an EMBL/GenBank/DDBJ whole genome shotgun (WGS) entry which is preliminary data.</text>
</comment>
<keyword evidence="3" id="KW-1185">Reference proteome</keyword>